<keyword evidence="1" id="KW-1133">Transmembrane helix</keyword>
<evidence type="ECO:0000256" key="1">
    <source>
        <dbReference type="SAM" id="Phobius"/>
    </source>
</evidence>
<accession>A0AB34J8G0</accession>
<protein>
    <recommendedName>
        <fullName evidence="4">Mannosyltransferase</fullName>
    </recommendedName>
</protein>
<evidence type="ECO:0000313" key="3">
    <source>
        <dbReference type="Proteomes" id="UP001515480"/>
    </source>
</evidence>
<name>A0AB34J8G0_PRYPA</name>
<keyword evidence="3" id="KW-1185">Reference proteome</keyword>
<keyword evidence="1" id="KW-0812">Transmembrane</keyword>
<reference evidence="2 3" key="1">
    <citation type="journal article" date="2024" name="Science">
        <title>Giant polyketide synthase enzymes in the biosynthesis of giant marine polyether toxins.</title>
        <authorList>
            <person name="Fallon T.R."/>
            <person name="Shende V.V."/>
            <person name="Wierzbicki I.H."/>
            <person name="Pendleton A.L."/>
            <person name="Watervoot N.F."/>
            <person name="Auber R.P."/>
            <person name="Gonzalez D.J."/>
            <person name="Wisecaver J.H."/>
            <person name="Moore B.S."/>
        </authorList>
    </citation>
    <scope>NUCLEOTIDE SEQUENCE [LARGE SCALE GENOMIC DNA]</scope>
    <source>
        <strain evidence="2 3">12B1</strain>
    </source>
</reference>
<sequence length="550" mass="58426">MSVVAGYVRLWALAQLVEWNYGSLSAHRPLDAAQLLLCALAALQPRRASLAAAAHLLRIANLPSRVPRAWDSEYFAALTDAAALLAVVRADAPHALRQAARHFRAQLCVFYLAAGLWKLNSAFLEPRYSCASVYLVQLVDAYLPAELGRAAAPLAARLAPALTLGGEVSIGAAFALAPRLAIVLGLLLHAGIALTPPPNNIAPFGIVCAVRYYWLVAEGGRQAWGELIGPWGAAHVACGAALLGATRAAGVGVASVQSGAAQLADWPVGVYGVLASFVARAALLQRRPTRLPAPPGGLRSRGVHALCGAAYAVLCVAMVAYSFGTIVLGALDVSSPNMFSNLRMAGGSNHLLWPTGLLQQWHADAGRSSFFSGGVVRVEACNSTSINALFPGELTSILTPGVREMLRASGHPGRFWNSAVANVIGPAVMPPRGAAPFTKYTLPMSELRRLLHETRGEREAFTLVYTQIGTRGDERWRREAGGKTVEVLHDGQGGRRCSVLSGGHGACDVRELEVHPEEMDALSWLGWHTMLWNSYPIVGADDVELHCYGS</sequence>
<evidence type="ECO:0000313" key="2">
    <source>
        <dbReference type="EMBL" id="KAL1514770.1"/>
    </source>
</evidence>
<comment type="caution">
    <text evidence="2">The sequence shown here is derived from an EMBL/GenBank/DDBJ whole genome shotgun (WGS) entry which is preliminary data.</text>
</comment>
<dbReference type="AlphaFoldDB" id="A0AB34J8G0"/>
<gene>
    <name evidence="2" type="ORF">AB1Y20_003856</name>
</gene>
<feature type="transmembrane region" description="Helical" evidence="1">
    <location>
        <begin position="305"/>
        <end position="331"/>
    </location>
</feature>
<evidence type="ECO:0008006" key="4">
    <source>
        <dbReference type="Google" id="ProtNLM"/>
    </source>
</evidence>
<dbReference type="EMBL" id="JBGBPQ010000012">
    <property type="protein sequence ID" value="KAL1514770.1"/>
    <property type="molecule type" value="Genomic_DNA"/>
</dbReference>
<proteinExistence type="predicted"/>
<dbReference type="Proteomes" id="UP001515480">
    <property type="component" value="Unassembled WGS sequence"/>
</dbReference>
<keyword evidence="1" id="KW-0472">Membrane</keyword>
<organism evidence="2 3">
    <name type="scientific">Prymnesium parvum</name>
    <name type="common">Toxic golden alga</name>
    <dbReference type="NCBI Taxonomy" id="97485"/>
    <lineage>
        <taxon>Eukaryota</taxon>
        <taxon>Haptista</taxon>
        <taxon>Haptophyta</taxon>
        <taxon>Prymnesiophyceae</taxon>
        <taxon>Prymnesiales</taxon>
        <taxon>Prymnesiaceae</taxon>
        <taxon>Prymnesium</taxon>
    </lineage>
</organism>